<dbReference type="AlphaFoldDB" id="A0A8H3IMA1"/>
<dbReference type="InterPro" id="IPR018957">
    <property type="entry name" value="Znf_C3HC4_RING-type"/>
</dbReference>
<dbReference type="PROSITE" id="PS00518">
    <property type="entry name" value="ZF_RING_1"/>
    <property type="match status" value="1"/>
</dbReference>
<dbReference type="Proteomes" id="UP000664534">
    <property type="component" value="Unassembled WGS sequence"/>
</dbReference>
<protein>
    <recommendedName>
        <fullName evidence="5">RING-type domain-containing protein</fullName>
    </recommendedName>
</protein>
<dbReference type="InterPro" id="IPR017907">
    <property type="entry name" value="Znf_RING_CS"/>
</dbReference>
<proteinExistence type="predicted"/>
<evidence type="ECO:0000256" key="1">
    <source>
        <dbReference type="ARBA" id="ARBA00022723"/>
    </source>
</evidence>
<keyword evidence="2 4" id="KW-0863">Zinc-finger</keyword>
<dbReference type="PROSITE" id="PS50089">
    <property type="entry name" value="ZF_RING_2"/>
    <property type="match status" value="1"/>
</dbReference>
<dbReference type="Pfam" id="PF00097">
    <property type="entry name" value="zf-C3HC4"/>
    <property type="match status" value="1"/>
</dbReference>
<keyword evidence="1" id="KW-0479">Metal-binding</keyword>
<name>A0A8H3IMA1_9LECA</name>
<sequence>MSSSQNHPTPAFTALLDAHARWQHFEQMSALGTPSPSDAPGHDEHAHLSIPTSASFILACPYIDVADLPEDERSCHICSDPYHHLSEWAGNPELKAAQRLPCGHLLCTSCLCKWLNPFDASNNNTCPFDRRVLFPQFAHYLSTEGMQERADLVDWFNAATGRRPEGVERVQTGALKAMLVERRLGDAVEELEVDRFSADGLVHLATGAREIDAVAQFACHQELQQFEHRLSTIGAIADSMAGRVQVSALQARLQQMAERLAGDRAKLQGIGTR</sequence>
<evidence type="ECO:0000259" key="5">
    <source>
        <dbReference type="PROSITE" id="PS50089"/>
    </source>
</evidence>
<dbReference type="SUPFAM" id="SSF57850">
    <property type="entry name" value="RING/U-box"/>
    <property type="match status" value="1"/>
</dbReference>
<evidence type="ECO:0000313" key="6">
    <source>
        <dbReference type="EMBL" id="CAF9933217.1"/>
    </source>
</evidence>
<evidence type="ECO:0000313" key="7">
    <source>
        <dbReference type="Proteomes" id="UP000664534"/>
    </source>
</evidence>
<evidence type="ECO:0000256" key="4">
    <source>
        <dbReference type="PROSITE-ProRule" id="PRU00175"/>
    </source>
</evidence>
<comment type="caution">
    <text evidence="6">The sequence shown here is derived from an EMBL/GenBank/DDBJ whole genome shotgun (WGS) entry which is preliminary data.</text>
</comment>
<dbReference type="EMBL" id="CAJPDT010000069">
    <property type="protein sequence ID" value="CAF9933217.1"/>
    <property type="molecule type" value="Genomic_DNA"/>
</dbReference>
<dbReference type="OrthoDB" id="8062037at2759"/>
<dbReference type="SMART" id="SM00184">
    <property type="entry name" value="RING"/>
    <property type="match status" value="1"/>
</dbReference>
<evidence type="ECO:0000256" key="3">
    <source>
        <dbReference type="ARBA" id="ARBA00022833"/>
    </source>
</evidence>
<feature type="domain" description="RING-type" evidence="5">
    <location>
        <begin position="75"/>
        <end position="130"/>
    </location>
</feature>
<dbReference type="InterPro" id="IPR013083">
    <property type="entry name" value="Znf_RING/FYVE/PHD"/>
</dbReference>
<dbReference type="InterPro" id="IPR001841">
    <property type="entry name" value="Znf_RING"/>
</dbReference>
<dbReference type="Gene3D" id="3.30.40.10">
    <property type="entry name" value="Zinc/RING finger domain, C3HC4 (zinc finger)"/>
    <property type="match status" value="1"/>
</dbReference>
<reference evidence="6" key="1">
    <citation type="submission" date="2021-03" db="EMBL/GenBank/DDBJ databases">
        <authorList>
            <person name="Tagirdzhanova G."/>
        </authorList>
    </citation>
    <scope>NUCLEOTIDE SEQUENCE</scope>
</reference>
<accession>A0A8H3IMA1</accession>
<keyword evidence="7" id="KW-1185">Reference proteome</keyword>
<keyword evidence="3" id="KW-0862">Zinc</keyword>
<dbReference type="GO" id="GO:0008270">
    <property type="term" value="F:zinc ion binding"/>
    <property type="evidence" value="ECO:0007669"/>
    <property type="project" value="UniProtKB-KW"/>
</dbReference>
<evidence type="ECO:0000256" key="2">
    <source>
        <dbReference type="ARBA" id="ARBA00022771"/>
    </source>
</evidence>
<gene>
    <name evidence="6" type="ORF">IMSHALPRED_009094</name>
</gene>
<organism evidence="6 7">
    <name type="scientific">Imshaugia aleurites</name>
    <dbReference type="NCBI Taxonomy" id="172621"/>
    <lineage>
        <taxon>Eukaryota</taxon>
        <taxon>Fungi</taxon>
        <taxon>Dikarya</taxon>
        <taxon>Ascomycota</taxon>
        <taxon>Pezizomycotina</taxon>
        <taxon>Lecanoromycetes</taxon>
        <taxon>OSLEUM clade</taxon>
        <taxon>Lecanoromycetidae</taxon>
        <taxon>Lecanorales</taxon>
        <taxon>Lecanorineae</taxon>
        <taxon>Parmeliaceae</taxon>
        <taxon>Imshaugia</taxon>
    </lineage>
</organism>